<accession>A0A1I6DHB1</accession>
<name>A0A1I6DHB1_9PSEU</name>
<feature type="domain" description="Trypsin-co-occurring" evidence="1">
    <location>
        <begin position="10"/>
        <end position="102"/>
    </location>
</feature>
<dbReference type="RefSeq" id="WP_093589379.1">
    <property type="nucleotide sequence ID" value="NZ_FOYL01000002.1"/>
</dbReference>
<gene>
    <name evidence="2" type="ORF">SAMN04488564_102608</name>
</gene>
<keyword evidence="3" id="KW-1185">Reference proteome</keyword>
<evidence type="ECO:0000313" key="2">
    <source>
        <dbReference type="EMBL" id="SFR04771.1"/>
    </source>
</evidence>
<dbReference type="OrthoDB" id="574243at2"/>
<protein>
    <recommendedName>
        <fullName evidence="1">Trypsin-co-occurring domain-containing protein</fullName>
    </recommendedName>
</protein>
<dbReference type="InterPro" id="IPR045794">
    <property type="entry name" value="Trypco1"/>
</dbReference>
<dbReference type="AlphaFoldDB" id="A0A1I6DHB1"/>
<organism evidence="2 3">
    <name type="scientific">Lentzea waywayandensis</name>
    <dbReference type="NCBI Taxonomy" id="84724"/>
    <lineage>
        <taxon>Bacteria</taxon>
        <taxon>Bacillati</taxon>
        <taxon>Actinomycetota</taxon>
        <taxon>Actinomycetes</taxon>
        <taxon>Pseudonocardiales</taxon>
        <taxon>Pseudonocardiaceae</taxon>
        <taxon>Lentzea</taxon>
    </lineage>
</organism>
<evidence type="ECO:0000259" key="1">
    <source>
        <dbReference type="Pfam" id="PF19493"/>
    </source>
</evidence>
<dbReference type="EMBL" id="FOYL01000002">
    <property type="protein sequence ID" value="SFR04771.1"/>
    <property type="molecule type" value="Genomic_DNA"/>
</dbReference>
<evidence type="ECO:0000313" key="3">
    <source>
        <dbReference type="Proteomes" id="UP000198583"/>
    </source>
</evidence>
<dbReference type="Proteomes" id="UP000198583">
    <property type="component" value="Unassembled WGS sequence"/>
</dbReference>
<reference evidence="3" key="1">
    <citation type="submission" date="2016-10" db="EMBL/GenBank/DDBJ databases">
        <authorList>
            <person name="Varghese N."/>
            <person name="Submissions S."/>
        </authorList>
    </citation>
    <scope>NUCLEOTIDE SEQUENCE [LARGE SCALE GENOMIC DNA]</scope>
    <source>
        <strain evidence="3">DSM 44232</strain>
    </source>
</reference>
<dbReference type="Pfam" id="PF19493">
    <property type="entry name" value="Trypco1"/>
    <property type="match status" value="1"/>
</dbReference>
<dbReference type="STRING" id="84724.SAMN04488564_102608"/>
<dbReference type="NCBIfam" id="NF041216">
    <property type="entry name" value="CU044_2847_fam"/>
    <property type="match status" value="1"/>
</dbReference>
<sequence length="104" mass="11446">MTALVRFENNEGDPVVFEVDEYDFGMERVSKGSDAIVEAGRRIEDVLAGVRPALSTLMTALKNLGPSEHEIEFGVKLNVQAGVIVAKTATEGHFVVKLRWKQDT</sequence>
<proteinExistence type="predicted"/>